<dbReference type="GO" id="GO:0005524">
    <property type="term" value="F:ATP binding"/>
    <property type="evidence" value="ECO:0007669"/>
    <property type="project" value="UniProtKB-UniRule"/>
</dbReference>
<dbReference type="FunFam" id="3.30.1490.20:FF:000003">
    <property type="entry name" value="acetyl-CoA carboxylase isoform X1"/>
    <property type="match status" value="1"/>
</dbReference>
<dbReference type="InterPro" id="IPR016185">
    <property type="entry name" value="PreATP-grasp_dom_sf"/>
</dbReference>
<comment type="caution">
    <text evidence="8">The sequence shown here is derived from an EMBL/GenBank/DDBJ whole genome shotgun (WGS) entry which is preliminary data.</text>
</comment>
<gene>
    <name evidence="8" type="ORF">BU104_01215</name>
</gene>
<dbReference type="InterPro" id="IPR011054">
    <property type="entry name" value="Rudment_hybrid_motif"/>
</dbReference>
<evidence type="ECO:0000256" key="2">
    <source>
        <dbReference type="ARBA" id="ARBA00022741"/>
    </source>
</evidence>
<dbReference type="InterPro" id="IPR005481">
    <property type="entry name" value="BC-like_N"/>
</dbReference>
<dbReference type="AlphaFoldDB" id="A0AAQ0M189"/>
<accession>A0AAQ0M189</accession>
<dbReference type="Pfam" id="PF02786">
    <property type="entry name" value="CPSase_L_D2"/>
    <property type="match status" value="1"/>
</dbReference>
<dbReference type="PANTHER" id="PTHR45007">
    <property type="entry name" value="CARBOXYLASE, PUTATIVE (AFU_ORTHOLOGUE AFUA_5G07570)-RELATED"/>
    <property type="match status" value="1"/>
</dbReference>
<dbReference type="InterPro" id="IPR011764">
    <property type="entry name" value="Biotin_carboxylation_dom"/>
</dbReference>
<organism evidence="8 9">
    <name type="scientific">Staphylococcus xylosus</name>
    <dbReference type="NCBI Taxonomy" id="1288"/>
    <lineage>
        <taxon>Bacteria</taxon>
        <taxon>Bacillati</taxon>
        <taxon>Bacillota</taxon>
        <taxon>Bacilli</taxon>
        <taxon>Bacillales</taxon>
        <taxon>Staphylococcaceae</taxon>
        <taxon>Staphylococcus</taxon>
    </lineage>
</organism>
<dbReference type="GO" id="GO:0016874">
    <property type="term" value="F:ligase activity"/>
    <property type="evidence" value="ECO:0007669"/>
    <property type="project" value="UniProtKB-KW"/>
</dbReference>
<dbReference type="Pfam" id="PF02785">
    <property type="entry name" value="Biotin_carb_C"/>
    <property type="match status" value="1"/>
</dbReference>
<keyword evidence="2 5" id="KW-0547">Nucleotide-binding</keyword>
<dbReference type="SUPFAM" id="SSF56059">
    <property type="entry name" value="Glutathione synthetase ATP-binding domain-like"/>
    <property type="match status" value="1"/>
</dbReference>
<protein>
    <submittedName>
        <fullName evidence="8">Acetyl-CoA carboxylase biotin carboxylase subunit</fullName>
    </submittedName>
</protein>
<dbReference type="PROSITE" id="PS50975">
    <property type="entry name" value="ATP_GRASP"/>
    <property type="match status" value="1"/>
</dbReference>
<dbReference type="PROSITE" id="PS00866">
    <property type="entry name" value="CPSASE_1"/>
    <property type="match status" value="1"/>
</dbReference>
<dbReference type="SUPFAM" id="SSF51246">
    <property type="entry name" value="Rudiment single hybrid motif"/>
    <property type="match status" value="1"/>
</dbReference>
<dbReference type="Gene3D" id="3.30.470.20">
    <property type="entry name" value="ATP-grasp fold, B domain"/>
    <property type="match status" value="1"/>
</dbReference>
<evidence type="ECO:0000313" key="8">
    <source>
        <dbReference type="EMBL" id="RIM94331.1"/>
    </source>
</evidence>
<sequence length="453" mass="50594">MYRCLIANRGEIAVRIIRACRELNIETVAIYALGDEKSLHVSLADQAVCIGEANPLESYLNQDRIISAAKISGANAIHPGYGFLSESSSFARNVEDNDIYFIGPTQKTMEMMGDKITARQTVDNAGVPIIPGSTKAVESIDEVQNIAQEIGYPLVLKAASGGGGKGIRIVKTEDMLTKSFKEAKSEGKKYFDDDRIYVESFIPVAKHVEVQVMGDGNENYIHLGERDCSVQRKNQKLIEESPCAAITDEMRESMCIDAVKVAEASNYRSAGTIEYLVTKDAYYFIEMNARIQVEHTVTEMRTNRDLLQAQLYLMKHGTLPFNQEDIIFDGHVIEARINAENPEKQFQPSPGTVKSLHLPQGFNIRVDSLLYYGYKVSPNYDSLVAKVIVKSSTRQLAIKKLKVVLDEMVIDGFTTTADFLYAVLSYPLYAEGNAEEVDIKFLDRHQIIKEEIT</sequence>
<reference evidence="8 9" key="1">
    <citation type="journal article" date="2016" name="Front. Microbiol.">
        <title>Comprehensive Phylogenetic Analysis of Bovine Non-aureus Staphylococci Species Based on Whole-Genome Sequencing.</title>
        <authorList>
            <person name="Naushad S."/>
            <person name="Barkema H.W."/>
            <person name="Luby C."/>
            <person name="Condas L.A."/>
            <person name="Nobrega D.B."/>
            <person name="Carson D.A."/>
            <person name="De Buck J."/>
        </authorList>
    </citation>
    <scope>NUCLEOTIDE SEQUENCE [LARGE SCALE GENOMIC DNA]</scope>
    <source>
        <strain evidence="8 9">SNUC 1349</strain>
    </source>
</reference>
<dbReference type="EMBL" id="QXUI01000001">
    <property type="protein sequence ID" value="RIM94331.1"/>
    <property type="molecule type" value="Genomic_DNA"/>
</dbReference>
<keyword evidence="4" id="KW-0092">Biotin</keyword>
<evidence type="ECO:0000313" key="9">
    <source>
        <dbReference type="Proteomes" id="UP000285579"/>
    </source>
</evidence>
<dbReference type="InterPro" id="IPR005479">
    <property type="entry name" value="CPAse_ATP-bd"/>
</dbReference>
<dbReference type="PROSITE" id="PS00867">
    <property type="entry name" value="CPSASE_2"/>
    <property type="match status" value="1"/>
</dbReference>
<dbReference type="InterPro" id="IPR005482">
    <property type="entry name" value="Biotin_COase_C"/>
</dbReference>
<dbReference type="SUPFAM" id="SSF52440">
    <property type="entry name" value="PreATP-grasp domain"/>
    <property type="match status" value="1"/>
</dbReference>
<proteinExistence type="predicted"/>
<dbReference type="Proteomes" id="UP000285579">
    <property type="component" value="Unassembled WGS sequence"/>
</dbReference>
<evidence type="ECO:0000259" key="6">
    <source>
        <dbReference type="PROSITE" id="PS50975"/>
    </source>
</evidence>
<evidence type="ECO:0000259" key="7">
    <source>
        <dbReference type="PROSITE" id="PS50979"/>
    </source>
</evidence>
<dbReference type="SMART" id="SM00878">
    <property type="entry name" value="Biotin_carb_C"/>
    <property type="match status" value="1"/>
</dbReference>
<evidence type="ECO:0000256" key="5">
    <source>
        <dbReference type="PROSITE-ProRule" id="PRU00409"/>
    </source>
</evidence>
<evidence type="ECO:0000256" key="3">
    <source>
        <dbReference type="ARBA" id="ARBA00022840"/>
    </source>
</evidence>
<keyword evidence="1" id="KW-0436">Ligase</keyword>
<dbReference type="GO" id="GO:0046872">
    <property type="term" value="F:metal ion binding"/>
    <property type="evidence" value="ECO:0007669"/>
    <property type="project" value="InterPro"/>
</dbReference>
<dbReference type="RefSeq" id="WP_119554472.1">
    <property type="nucleotide sequence ID" value="NZ_QXTZ01000027.1"/>
</dbReference>
<feature type="domain" description="Biotin carboxylation" evidence="7">
    <location>
        <begin position="1"/>
        <end position="444"/>
    </location>
</feature>
<dbReference type="InterPro" id="IPR011761">
    <property type="entry name" value="ATP-grasp"/>
</dbReference>
<name>A0AAQ0M189_STAXY</name>
<keyword evidence="3 5" id="KW-0067">ATP-binding</keyword>
<evidence type="ECO:0000256" key="1">
    <source>
        <dbReference type="ARBA" id="ARBA00022598"/>
    </source>
</evidence>
<evidence type="ECO:0000256" key="4">
    <source>
        <dbReference type="ARBA" id="ARBA00023267"/>
    </source>
</evidence>
<dbReference type="NCBIfam" id="NF006367">
    <property type="entry name" value="PRK08591.1"/>
    <property type="match status" value="1"/>
</dbReference>
<dbReference type="FunFam" id="3.40.50.20:FF:000010">
    <property type="entry name" value="Propionyl-CoA carboxylase subunit alpha"/>
    <property type="match status" value="1"/>
</dbReference>
<feature type="domain" description="ATP-grasp" evidence="6">
    <location>
        <begin position="119"/>
        <end position="315"/>
    </location>
</feature>
<dbReference type="PANTHER" id="PTHR45007:SF1">
    <property type="entry name" value="CARBOXYLASE, PUTATIVE (AFU_ORTHOLOGUE AFUA_5G07570)-RELATED"/>
    <property type="match status" value="1"/>
</dbReference>
<dbReference type="PROSITE" id="PS50979">
    <property type="entry name" value="BC"/>
    <property type="match status" value="1"/>
</dbReference>
<dbReference type="Pfam" id="PF00289">
    <property type="entry name" value="Biotin_carb_N"/>
    <property type="match status" value="1"/>
</dbReference>